<gene>
    <name evidence="1" type="ORF">TPSD3_15825</name>
</gene>
<dbReference type="EMBL" id="MSLT01000023">
    <property type="protein sequence ID" value="OUD12553.1"/>
    <property type="molecule type" value="Genomic_DNA"/>
</dbReference>
<accession>A0A251X4Z2</accession>
<organism evidence="1 2">
    <name type="scientific">Thioflexithrix psekupsensis</name>
    <dbReference type="NCBI Taxonomy" id="1570016"/>
    <lineage>
        <taxon>Bacteria</taxon>
        <taxon>Pseudomonadati</taxon>
        <taxon>Pseudomonadota</taxon>
        <taxon>Gammaproteobacteria</taxon>
        <taxon>Thiotrichales</taxon>
        <taxon>Thioflexithrix</taxon>
    </lineage>
</organism>
<protein>
    <recommendedName>
        <fullName evidence="3">GTP-binding protein</fullName>
    </recommendedName>
</protein>
<dbReference type="InterPro" id="IPR038444">
    <property type="entry name" value="DUF465_sf"/>
</dbReference>
<dbReference type="Proteomes" id="UP000194798">
    <property type="component" value="Unassembled WGS sequence"/>
</dbReference>
<dbReference type="OrthoDB" id="1263265at2"/>
<comment type="caution">
    <text evidence="1">The sequence shown here is derived from an EMBL/GenBank/DDBJ whole genome shotgun (WGS) entry which is preliminary data.</text>
</comment>
<evidence type="ECO:0000313" key="1">
    <source>
        <dbReference type="EMBL" id="OUD12553.1"/>
    </source>
</evidence>
<dbReference type="Pfam" id="PF04325">
    <property type="entry name" value="DUF465"/>
    <property type="match status" value="1"/>
</dbReference>
<sequence length="81" mass="9893">MFGEHHEIVKEFPQYRDSIKNLCETDQHFQQMYQEYHELDEEILKIEQNVEPVSDVYAETLKKKRVHLKDQIYHKLVHHSA</sequence>
<evidence type="ECO:0000313" key="2">
    <source>
        <dbReference type="Proteomes" id="UP000194798"/>
    </source>
</evidence>
<evidence type="ECO:0008006" key="3">
    <source>
        <dbReference type="Google" id="ProtNLM"/>
    </source>
</evidence>
<keyword evidence="2" id="KW-1185">Reference proteome</keyword>
<reference evidence="1 2" key="1">
    <citation type="submission" date="2016-12" db="EMBL/GenBank/DDBJ databases">
        <title>Thioflexothrix psekupsii D3 genome sequencing and assembly.</title>
        <authorList>
            <person name="Fomenkov A."/>
            <person name="Vincze T."/>
            <person name="Grabovich M."/>
            <person name="Anton B.P."/>
            <person name="Dubinina G."/>
            <person name="Orlova M."/>
            <person name="Belousova E."/>
            <person name="Roberts R.J."/>
        </authorList>
    </citation>
    <scope>NUCLEOTIDE SEQUENCE [LARGE SCALE GENOMIC DNA]</scope>
    <source>
        <strain evidence="1">D3</strain>
    </source>
</reference>
<dbReference type="AlphaFoldDB" id="A0A251X4Z2"/>
<dbReference type="Gene3D" id="6.10.280.50">
    <property type="match status" value="1"/>
</dbReference>
<dbReference type="InterPro" id="IPR007420">
    <property type="entry name" value="DUF465"/>
</dbReference>
<name>A0A251X4Z2_9GAMM</name>
<proteinExistence type="predicted"/>
<dbReference type="RefSeq" id="WP_086489511.1">
    <property type="nucleotide sequence ID" value="NZ_MSLT01000023.1"/>
</dbReference>